<keyword evidence="3 6" id="KW-0812">Transmembrane</keyword>
<keyword evidence="9" id="KW-1185">Reference proteome</keyword>
<proteinExistence type="predicted"/>
<feature type="transmembrane region" description="Helical" evidence="6">
    <location>
        <begin position="77"/>
        <end position="93"/>
    </location>
</feature>
<dbReference type="Proteomes" id="UP000267536">
    <property type="component" value="Unassembled WGS sequence"/>
</dbReference>
<evidence type="ECO:0000313" key="9">
    <source>
        <dbReference type="Proteomes" id="UP000267536"/>
    </source>
</evidence>
<feature type="transmembrane region" description="Helical" evidence="6">
    <location>
        <begin position="336"/>
        <end position="357"/>
    </location>
</feature>
<sequence length="391" mass="39622">MTDRVSARNWAAVGALGLGVFTVTTTEIMPIGLLQPMAADLGVSDGSVGLVVTAVAFVAAMAAPTLSTTTRRVDRRLLLIAVMTVFTLGNALTAMTPGFATLIVVRVLIGGALGLLWTTVAPTTLLLVPPRYAVRATTITFSGVSIASVLGVPLGTLAGQQLGWRAAFWALAALSALALVALAVLLGPTRPAGGVALRRLPSMLRNRDLRLTVVITAVVITGAYAAYTYVTPLIVDGIGIDDDLVSAVLLVMGVAGVAGNFAAGALLTRLTSARAGLAAVIGVLAVALWLVAVTTTITPLALVSLTVWAVGYAAIPIGLQTTVLRTAPGHREAATTVYSTVFNLAIGVGALVGAQAIDRAGVLAPILVGALCATMALALTARLPGRVGALQ</sequence>
<dbReference type="GO" id="GO:0005886">
    <property type="term" value="C:plasma membrane"/>
    <property type="evidence" value="ECO:0007669"/>
    <property type="project" value="UniProtKB-SubCell"/>
</dbReference>
<evidence type="ECO:0000256" key="6">
    <source>
        <dbReference type="SAM" id="Phobius"/>
    </source>
</evidence>
<feature type="transmembrane region" description="Helical" evidence="6">
    <location>
        <begin position="132"/>
        <end position="154"/>
    </location>
</feature>
<dbReference type="GO" id="GO:0022857">
    <property type="term" value="F:transmembrane transporter activity"/>
    <property type="evidence" value="ECO:0007669"/>
    <property type="project" value="InterPro"/>
</dbReference>
<feature type="domain" description="Major facilitator superfamily (MFS) profile" evidence="7">
    <location>
        <begin position="12"/>
        <end position="387"/>
    </location>
</feature>
<gene>
    <name evidence="8" type="ORF">EF294_04160</name>
</gene>
<name>A0A3N4HG19_9ACTN</name>
<organism evidence="8 9">
    <name type="scientific">Gordonia oryzae</name>
    <dbReference type="NCBI Taxonomy" id="2487349"/>
    <lineage>
        <taxon>Bacteria</taxon>
        <taxon>Bacillati</taxon>
        <taxon>Actinomycetota</taxon>
        <taxon>Actinomycetes</taxon>
        <taxon>Mycobacteriales</taxon>
        <taxon>Gordoniaceae</taxon>
        <taxon>Gordonia</taxon>
    </lineage>
</organism>
<dbReference type="InterPro" id="IPR036259">
    <property type="entry name" value="MFS_trans_sf"/>
</dbReference>
<feature type="transmembrane region" description="Helical" evidence="6">
    <location>
        <begin position="209"/>
        <end position="227"/>
    </location>
</feature>
<dbReference type="PANTHER" id="PTHR43124">
    <property type="entry name" value="PURINE EFFLUX PUMP PBUE"/>
    <property type="match status" value="1"/>
</dbReference>
<evidence type="ECO:0000256" key="2">
    <source>
        <dbReference type="ARBA" id="ARBA00022475"/>
    </source>
</evidence>
<feature type="transmembrane region" description="Helical" evidence="6">
    <location>
        <begin position="99"/>
        <end position="120"/>
    </location>
</feature>
<feature type="transmembrane region" description="Helical" evidence="6">
    <location>
        <begin position="275"/>
        <end position="294"/>
    </location>
</feature>
<dbReference type="Gene3D" id="1.20.1250.20">
    <property type="entry name" value="MFS general substrate transporter like domains"/>
    <property type="match status" value="1"/>
</dbReference>
<dbReference type="SUPFAM" id="SSF103473">
    <property type="entry name" value="MFS general substrate transporter"/>
    <property type="match status" value="1"/>
</dbReference>
<evidence type="ECO:0000256" key="5">
    <source>
        <dbReference type="ARBA" id="ARBA00023136"/>
    </source>
</evidence>
<feature type="transmembrane region" description="Helical" evidence="6">
    <location>
        <begin position="300"/>
        <end position="324"/>
    </location>
</feature>
<evidence type="ECO:0000313" key="8">
    <source>
        <dbReference type="EMBL" id="RPA65924.1"/>
    </source>
</evidence>
<evidence type="ECO:0000256" key="3">
    <source>
        <dbReference type="ARBA" id="ARBA00022692"/>
    </source>
</evidence>
<dbReference type="Pfam" id="PF07690">
    <property type="entry name" value="MFS_1"/>
    <property type="match status" value="1"/>
</dbReference>
<protein>
    <submittedName>
        <fullName evidence="8">MFS transporter</fullName>
    </submittedName>
</protein>
<feature type="transmembrane region" description="Helical" evidence="6">
    <location>
        <begin position="363"/>
        <end position="381"/>
    </location>
</feature>
<comment type="subcellular location">
    <subcellularLocation>
        <location evidence="1">Cell membrane</location>
        <topology evidence="1">Multi-pass membrane protein</topology>
    </subcellularLocation>
</comment>
<evidence type="ECO:0000256" key="1">
    <source>
        <dbReference type="ARBA" id="ARBA00004651"/>
    </source>
</evidence>
<keyword evidence="4 6" id="KW-1133">Transmembrane helix</keyword>
<dbReference type="InterPro" id="IPR011701">
    <property type="entry name" value="MFS"/>
</dbReference>
<dbReference type="EMBL" id="RKMH01000002">
    <property type="protein sequence ID" value="RPA65924.1"/>
    <property type="molecule type" value="Genomic_DNA"/>
</dbReference>
<evidence type="ECO:0000259" key="7">
    <source>
        <dbReference type="PROSITE" id="PS50850"/>
    </source>
</evidence>
<reference evidence="8 9" key="1">
    <citation type="submission" date="2018-11" db="EMBL/GenBank/DDBJ databases">
        <title>Draft genome sequence of Gordonia sp. RS15-1S isolated from rice stems.</title>
        <authorList>
            <person name="Muangham S."/>
        </authorList>
    </citation>
    <scope>NUCLEOTIDE SEQUENCE [LARGE SCALE GENOMIC DNA]</scope>
    <source>
        <strain evidence="8 9">RS15-1S</strain>
    </source>
</reference>
<feature type="transmembrane region" description="Helical" evidence="6">
    <location>
        <begin position="12"/>
        <end position="34"/>
    </location>
</feature>
<dbReference type="CDD" id="cd17324">
    <property type="entry name" value="MFS_NepI_like"/>
    <property type="match status" value="1"/>
</dbReference>
<feature type="transmembrane region" description="Helical" evidence="6">
    <location>
        <begin position="166"/>
        <end position="188"/>
    </location>
</feature>
<dbReference type="PROSITE" id="PS50850">
    <property type="entry name" value="MFS"/>
    <property type="match status" value="1"/>
</dbReference>
<dbReference type="AlphaFoldDB" id="A0A3N4HG19"/>
<dbReference type="RefSeq" id="WP_123925861.1">
    <property type="nucleotide sequence ID" value="NZ_JBPSDP010000012.1"/>
</dbReference>
<dbReference type="OrthoDB" id="4427197at2"/>
<dbReference type="InterPro" id="IPR020846">
    <property type="entry name" value="MFS_dom"/>
</dbReference>
<feature type="transmembrane region" description="Helical" evidence="6">
    <location>
        <begin position="46"/>
        <end position="65"/>
    </location>
</feature>
<dbReference type="InterPro" id="IPR050189">
    <property type="entry name" value="MFS_Efflux_Transporters"/>
</dbReference>
<keyword evidence="2" id="KW-1003">Cell membrane</keyword>
<accession>A0A3N4HG19</accession>
<dbReference type="PANTHER" id="PTHR43124:SF3">
    <property type="entry name" value="CHLORAMPHENICOL EFFLUX PUMP RV0191"/>
    <property type="match status" value="1"/>
</dbReference>
<comment type="caution">
    <text evidence="8">The sequence shown here is derived from an EMBL/GenBank/DDBJ whole genome shotgun (WGS) entry which is preliminary data.</text>
</comment>
<evidence type="ECO:0000256" key="4">
    <source>
        <dbReference type="ARBA" id="ARBA00022989"/>
    </source>
</evidence>
<keyword evidence="5 6" id="KW-0472">Membrane</keyword>
<feature type="transmembrane region" description="Helical" evidence="6">
    <location>
        <begin position="247"/>
        <end position="268"/>
    </location>
</feature>